<gene>
    <name evidence="1" type="ORF">RPERSI_LOCUS25349</name>
</gene>
<dbReference type="Proteomes" id="UP000789920">
    <property type="component" value="Unassembled WGS sequence"/>
</dbReference>
<sequence>MSEKRSNNSSSIKSSSKKTKALTRGEKHTKTSWIWKHFKEGVDKDNTPVIICQEKKDDGTKCGT</sequence>
<keyword evidence="2" id="KW-1185">Reference proteome</keyword>
<dbReference type="EMBL" id="CAJVQC010083647">
    <property type="protein sequence ID" value="CAG8820423.1"/>
    <property type="molecule type" value="Genomic_DNA"/>
</dbReference>
<reference evidence="1" key="1">
    <citation type="submission" date="2021-06" db="EMBL/GenBank/DDBJ databases">
        <authorList>
            <person name="Kallberg Y."/>
            <person name="Tangrot J."/>
            <person name="Rosling A."/>
        </authorList>
    </citation>
    <scope>NUCLEOTIDE SEQUENCE</scope>
    <source>
        <strain evidence="1">MA461A</strain>
    </source>
</reference>
<protein>
    <submittedName>
        <fullName evidence="1">31092_t:CDS:1</fullName>
    </submittedName>
</protein>
<proteinExistence type="predicted"/>
<comment type="caution">
    <text evidence="1">The sequence shown here is derived from an EMBL/GenBank/DDBJ whole genome shotgun (WGS) entry which is preliminary data.</text>
</comment>
<name>A0ACA9S075_9GLOM</name>
<accession>A0ACA9S075</accession>
<organism evidence="1 2">
    <name type="scientific">Racocetra persica</name>
    <dbReference type="NCBI Taxonomy" id="160502"/>
    <lineage>
        <taxon>Eukaryota</taxon>
        <taxon>Fungi</taxon>
        <taxon>Fungi incertae sedis</taxon>
        <taxon>Mucoromycota</taxon>
        <taxon>Glomeromycotina</taxon>
        <taxon>Glomeromycetes</taxon>
        <taxon>Diversisporales</taxon>
        <taxon>Gigasporaceae</taxon>
        <taxon>Racocetra</taxon>
    </lineage>
</organism>
<feature type="non-terminal residue" evidence="1">
    <location>
        <position position="64"/>
    </location>
</feature>
<evidence type="ECO:0000313" key="2">
    <source>
        <dbReference type="Proteomes" id="UP000789920"/>
    </source>
</evidence>
<evidence type="ECO:0000313" key="1">
    <source>
        <dbReference type="EMBL" id="CAG8820423.1"/>
    </source>
</evidence>